<dbReference type="EMBL" id="CM045771">
    <property type="protein sequence ID" value="KAI7987997.1"/>
    <property type="molecule type" value="Genomic_DNA"/>
</dbReference>
<reference evidence="1 2" key="1">
    <citation type="journal article" date="2022" name="Plant J.">
        <title>Chromosome-level genome of Camellia lanceoleosa provides a valuable resource for understanding genome evolution and self-incompatibility.</title>
        <authorList>
            <person name="Gong W."/>
            <person name="Xiao S."/>
            <person name="Wang L."/>
            <person name="Liao Z."/>
            <person name="Chang Y."/>
            <person name="Mo W."/>
            <person name="Hu G."/>
            <person name="Li W."/>
            <person name="Zhao G."/>
            <person name="Zhu H."/>
            <person name="Hu X."/>
            <person name="Ji K."/>
            <person name="Xiang X."/>
            <person name="Song Q."/>
            <person name="Yuan D."/>
            <person name="Jin S."/>
            <person name="Zhang L."/>
        </authorList>
    </citation>
    <scope>NUCLEOTIDE SEQUENCE [LARGE SCALE GENOMIC DNA]</scope>
    <source>
        <strain evidence="1">SQ_2022a</strain>
    </source>
</reference>
<proteinExistence type="predicted"/>
<protein>
    <submittedName>
        <fullName evidence="1">Serine carboxypeptidase-like 49</fullName>
    </submittedName>
</protein>
<organism evidence="1 2">
    <name type="scientific">Camellia lanceoleosa</name>
    <dbReference type="NCBI Taxonomy" id="1840588"/>
    <lineage>
        <taxon>Eukaryota</taxon>
        <taxon>Viridiplantae</taxon>
        <taxon>Streptophyta</taxon>
        <taxon>Embryophyta</taxon>
        <taxon>Tracheophyta</taxon>
        <taxon>Spermatophyta</taxon>
        <taxon>Magnoliopsida</taxon>
        <taxon>eudicotyledons</taxon>
        <taxon>Gunneridae</taxon>
        <taxon>Pentapetalae</taxon>
        <taxon>asterids</taxon>
        <taxon>Ericales</taxon>
        <taxon>Theaceae</taxon>
        <taxon>Camellia</taxon>
    </lineage>
</organism>
<evidence type="ECO:0000313" key="2">
    <source>
        <dbReference type="Proteomes" id="UP001060215"/>
    </source>
</evidence>
<evidence type="ECO:0000313" key="1">
    <source>
        <dbReference type="EMBL" id="KAI7987997.1"/>
    </source>
</evidence>
<keyword evidence="2" id="KW-1185">Reference proteome</keyword>
<gene>
    <name evidence="1" type="ORF">LOK49_LG13G02755</name>
</gene>
<name>A0ACC0FIQ3_9ERIC</name>
<comment type="caution">
    <text evidence="1">The sequence shown here is derived from an EMBL/GenBank/DDBJ whole genome shotgun (WGS) entry which is preliminary data.</text>
</comment>
<accession>A0ACC0FIQ3</accession>
<sequence>MLTGCSTLRILSNARLPSLQGEKLIRELNFFPKESINIVHPNDVSTAPITPRIVEKRFKFPNFANPDVSTEDLGHHAGYYTIQHSHAARWFLELLFSSGVSYSWVTSALSMQGVQ</sequence>
<dbReference type="Proteomes" id="UP001060215">
    <property type="component" value="Chromosome 14"/>
</dbReference>